<protein>
    <submittedName>
        <fullName evidence="1">Uncharacterized protein</fullName>
    </submittedName>
</protein>
<dbReference type="EMBL" id="GGMR01000486">
    <property type="protein sequence ID" value="MBY13105.1"/>
    <property type="molecule type" value="Transcribed_RNA"/>
</dbReference>
<dbReference type="AlphaFoldDB" id="A0A2S2N7H1"/>
<accession>A0A2S2N7H1</accession>
<organism evidence="1">
    <name type="scientific">Schizaphis graminum</name>
    <name type="common">Green bug aphid</name>
    <dbReference type="NCBI Taxonomy" id="13262"/>
    <lineage>
        <taxon>Eukaryota</taxon>
        <taxon>Metazoa</taxon>
        <taxon>Ecdysozoa</taxon>
        <taxon>Arthropoda</taxon>
        <taxon>Hexapoda</taxon>
        <taxon>Insecta</taxon>
        <taxon>Pterygota</taxon>
        <taxon>Neoptera</taxon>
        <taxon>Paraneoptera</taxon>
        <taxon>Hemiptera</taxon>
        <taxon>Sternorrhyncha</taxon>
        <taxon>Aphidomorpha</taxon>
        <taxon>Aphidoidea</taxon>
        <taxon>Aphididae</taxon>
        <taxon>Aphidini</taxon>
        <taxon>Schizaphis</taxon>
    </lineage>
</organism>
<reference evidence="1" key="1">
    <citation type="submission" date="2018-04" db="EMBL/GenBank/DDBJ databases">
        <title>Transcriptome of Schizaphis graminum biotype I.</title>
        <authorList>
            <person name="Scully E.D."/>
            <person name="Geib S.M."/>
            <person name="Palmer N.A."/>
            <person name="Koch K."/>
            <person name="Bradshaw J."/>
            <person name="Heng-Moss T."/>
            <person name="Sarath G."/>
        </authorList>
    </citation>
    <scope>NUCLEOTIDE SEQUENCE</scope>
</reference>
<proteinExistence type="predicted"/>
<gene>
    <name evidence="1" type="ORF">g.4204</name>
</gene>
<name>A0A2S2N7H1_SCHGA</name>
<sequence length="125" mass="14338">MLGNNDNGKCWFPFTKHNQTKIFFSPTQITKMIIESYVPNDKDGILYNIRKVAGPFTNEIQARRVAKAWSGSEDSDDIGSEQLQAGCSRRKITAKKIYEPEFMEPKKKMKKVAVEDYAVVKKLIF</sequence>
<evidence type="ECO:0000313" key="1">
    <source>
        <dbReference type="EMBL" id="MBY13105.1"/>
    </source>
</evidence>